<gene>
    <name evidence="1" type="ORF">AB5J51_01715</name>
</gene>
<protein>
    <submittedName>
        <fullName evidence="1">Uncharacterized protein</fullName>
    </submittedName>
</protein>
<organism evidence="1">
    <name type="scientific">Streptomyces sp. R33</name>
    <dbReference type="NCBI Taxonomy" id="3238629"/>
    <lineage>
        <taxon>Bacteria</taxon>
        <taxon>Bacillati</taxon>
        <taxon>Actinomycetota</taxon>
        <taxon>Actinomycetes</taxon>
        <taxon>Kitasatosporales</taxon>
        <taxon>Streptomycetaceae</taxon>
        <taxon>Streptomyces</taxon>
    </lineage>
</organism>
<accession>A0AB39XX38</accession>
<sequence>MSQTGPVIDELVASALEAPGELVTRLLGSTDVRTARLGQAIRDLHDVPREPPDADACEGARVIDPVTHDPAW</sequence>
<name>A0AB39XX38_9ACTN</name>
<dbReference type="RefSeq" id="WP_136226881.1">
    <property type="nucleotide sequence ID" value="NZ_CP165727.1"/>
</dbReference>
<proteinExistence type="predicted"/>
<evidence type="ECO:0000313" key="1">
    <source>
        <dbReference type="EMBL" id="XDV61750.1"/>
    </source>
</evidence>
<dbReference type="AlphaFoldDB" id="A0AB39XX38"/>
<reference evidence="1" key="1">
    <citation type="submission" date="2024-08" db="EMBL/GenBank/DDBJ databases">
        <authorList>
            <person name="Yu S.T."/>
        </authorList>
    </citation>
    <scope>NUCLEOTIDE SEQUENCE</scope>
    <source>
        <strain evidence="1">R33</strain>
    </source>
</reference>
<dbReference type="EMBL" id="CP165727">
    <property type="protein sequence ID" value="XDV61750.1"/>
    <property type="molecule type" value="Genomic_DNA"/>
</dbReference>